<organism evidence="1 2">
    <name type="scientific">Cetraspora pellucida</name>
    <dbReference type="NCBI Taxonomy" id="1433469"/>
    <lineage>
        <taxon>Eukaryota</taxon>
        <taxon>Fungi</taxon>
        <taxon>Fungi incertae sedis</taxon>
        <taxon>Mucoromycota</taxon>
        <taxon>Glomeromycotina</taxon>
        <taxon>Glomeromycetes</taxon>
        <taxon>Diversisporales</taxon>
        <taxon>Gigasporaceae</taxon>
        <taxon>Cetraspora</taxon>
    </lineage>
</organism>
<dbReference type="EMBL" id="CAJVPW010004462">
    <property type="protein sequence ID" value="CAG8540877.1"/>
    <property type="molecule type" value="Genomic_DNA"/>
</dbReference>
<dbReference type="Proteomes" id="UP000789366">
    <property type="component" value="Unassembled WGS sequence"/>
</dbReference>
<name>A0ACA9LNE8_9GLOM</name>
<protein>
    <submittedName>
        <fullName evidence="1">835_t:CDS:1</fullName>
    </submittedName>
</protein>
<gene>
    <name evidence="1" type="ORF">SPELUC_LOCUS4798</name>
</gene>
<sequence length="108" mass="12467">MDIDTDNHSTYTSEIEYTSDLRQPLDIEHLSDVELSATREESVEEPSAKKIHVNLVNPSKRPSYVWKYFKEIDGHDVCKIIVLQKGEETDCNKTYKHDGGTENMKTHL</sequence>
<proteinExistence type="predicted"/>
<keyword evidence="2" id="KW-1185">Reference proteome</keyword>
<evidence type="ECO:0000313" key="1">
    <source>
        <dbReference type="EMBL" id="CAG8540877.1"/>
    </source>
</evidence>
<accession>A0ACA9LNE8</accession>
<evidence type="ECO:0000313" key="2">
    <source>
        <dbReference type="Proteomes" id="UP000789366"/>
    </source>
</evidence>
<comment type="caution">
    <text evidence="1">The sequence shown here is derived from an EMBL/GenBank/DDBJ whole genome shotgun (WGS) entry which is preliminary data.</text>
</comment>
<reference evidence="1" key="1">
    <citation type="submission" date="2021-06" db="EMBL/GenBank/DDBJ databases">
        <authorList>
            <person name="Kallberg Y."/>
            <person name="Tangrot J."/>
            <person name="Rosling A."/>
        </authorList>
    </citation>
    <scope>NUCLEOTIDE SEQUENCE</scope>
    <source>
        <strain evidence="1">28 12/20/2015</strain>
    </source>
</reference>